<evidence type="ECO:0000256" key="11">
    <source>
        <dbReference type="ARBA" id="ARBA00042526"/>
    </source>
</evidence>
<keyword evidence="3" id="KW-0762">Sugar transport</keyword>
<evidence type="ECO:0000256" key="5">
    <source>
        <dbReference type="ARBA" id="ARBA00022683"/>
    </source>
</evidence>
<protein>
    <recommendedName>
        <fullName evidence="9">PTS system glucose-specific EIIA component</fullName>
    </recommendedName>
    <alternativeName>
        <fullName evidence="12">EIIA-Glc</fullName>
    </alternativeName>
    <alternativeName>
        <fullName evidence="11">EIII-Glc</fullName>
    </alternativeName>
    <alternativeName>
        <fullName evidence="10">Glucose-specific phosphotransferase enzyme IIA component</fullName>
    </alternativeName>
</protein>
<sequence length="167" mass="18040">MFKKLFGKGKEVDKETSVYAPITGEYVIIEDIPDPVFAQKMMGEGFGVNPTDGEVVSPINGKVDNIFPTKHAIGLQADNELELLVHIGLDTVQLDGEGFEVLVESGDIVNVGDPLLRFDLDYIKENAKSVISPIIVTNSDNTSSIAIADDVTSVTKGETKIIDVTMN</sequence>
<feature type="domain" description="PTS EIIA type-1" evidence="13">
    <location>
        <begin position="34"/>
        <end position="138"/>
    </location>
</feature>
<dbReference type="InterPro" id="IPR050890">
    <property type="entry name" value="PTS_EIIA_component"/>
</dbReference>
<dbReference type="InterPro" id="IPR011055">
    <property type="entry name" value="Dup_hybrid_motif"/>
</dbReference>
<dbReference type="GO" id="GO:0009401">
    <property type="term" value="P:phosphoenolpyruvate-dependent sugar phosphotransferase system"/>
    <property type="evidence" value="ECO:0007669"/>
    <property type="project" value="UniProtKB-KW"/>
</dbReference>
<dbReference type="NCBIfam" id="TIGR00830">
    <property type="entry name" value="PTBA"/>
    <property type="match status" value="1"/>
</dbReference>
<evidence type="ECO:0000256" key="3">
    <source>
        <dbReference type="ARBA" id="ARBA00022597"/>
    </source>
</evidence>
<name>A0A0M2P0J5_STACC</name>
<evidence type="ECO:0000256" key="7">
    <source>
        <dbReference type="ARBA" id="ARBA00037252"/>
    </source>
</evidence>
<dbReference type="SUPFAM" id="SSF51261">
    <property type="entry name" value="Duplicated hybrid motif"/>
    <property type="match status" value="1"/>
</dbReference>
<proteinExistence type="predicted"/>
<keyword evidence="4" id="KW-0808">Transferase</keyword>
<dbReference type="Pfam" id="PF00358">
    <property type="entry name" value="PTS_EIIA_1"/>
    <property type="match status" value="1"/>
</dbReference>
<evidence type="ECO:0000256" key="8">
    <source>
        <dbReference type="ARBA" id="ARBA00038632"/>
    </source>
</evidence>
<dbReference type="FunFam" id="2.70.70.10:FF:000001">
    <property type="entry name" value="PTS system glucose-specific IIA component"/>
    <property type="match status" value="1"/>
</dbReference>
<evidence type="ECO:0000256" key="6">
    <source>
        <dbReference type="ARBA" id="ARBA00022777"/>
    </source>
</evidence>
<gene>
    <name evidence="14" type="ORF">UF66_0787</name>
</gene>
<dbReference type="PANTHER" id="PTHR45008:SF1">
    <property type="entry name" value="PTS SYSTEM GLUCOSE-SPECIFIC EIIA COMPONENT"/>
    <property type="match status" value="1"/>
</dbReference>
<comment type="function">
    <text evidence="7">The phosphoenolpyruvate-dependent sugar phosphotransferase system (sugar PTS), a major carbohydrate active transport system, catalyzes the phosphorylation of incoming sugar substrates concomitantly with their translocation across the cell membrane. The enzyme II complex composed of PtsG and Crr is involved in glucose transport.</text>
</comment>
<dbReference type="Proteomes" id="UP000034455">
    <property type="component" value="Unassembled WGS sequence"/>
</dbReference>
<comment type="subcellular location">
    <subcellularLocation>
        <location evidence="1">Cytoplasm</location>
    </subcellularLocation>
</comment>
<dbReference type="GO" id="GO:0005737">
    <property type="term" value="C:cytoplasm"/>
    <property type="evidence" value="ECO:0007669"/>
    <property type="project" value="UniProtKB-SubCell"/>
</dbReference>
<evidence type="ECO:0000256" key="2">
    <source>
        <dbReference type="ARBA" id="ARBA00022448"/>
    </source>
</evidence>
<dbReference type="RefSeq" id="WP_019468958.1">
    <property type="nucleotide sequence ID" value="NZ_LAKJ01000013.1"/>
</dbReference>
<evidence type="ECO:0000256" key="1">
    <source>
        <dbReference type="ARBA" id="ARBA00004496"/>
    </source>
</evidence>
<dbReference type="GO" id="GO:0016301">
    <property type="term" value="F:kinase activity"/>
    <property type="evidence" value="ECO:0007669"/>
    <property type="project" value="UniProtKB-KW"/>
</dbReference>
<dbReference type="PATRIC" id="fig|74704.6.peg.801"/>
<reference evidence="14 15" key="1">
    <citation type="submission" date="2015-03" db="EMBL/GenBank/DDBJ databases">
        <title>Genome Assembly of Staphylococcus cohnii subsp. cohnii strain G22B2.</title>
        <authorList>
            <person name="Nair G."/>
            <person name="Kaur G."/>
            <person name="Khatri I."/>
            <person name="Singh N.K."/>
            <person name="Sathyabama S."/>
            <person name="Maurya S.K."/>
            <person name="Subramanian S."/>
            <person name="Agrewala J.N."/>
            <person name="Mayilraj S."/>
        </authorList>
    </citation>
    <scope>NUCLEOTIDE SEQUENCE [LARGE SCALE GENOMIC DNA]</scope>
    <source>
        <strain evidence="14 15">G22B2</strain>
    </source>
</reference>
<dbReference type="PROSITE" id="PS51093">
    <property type="entry name" value="PTS_EIIA_TYPE_1"/>
    <property type="match status" value="1"/>
</dbReference>
<comment type="subunit">
    <text evidence="8">Heterodimer with glycerol kinase (glpk).</text>
</comment>
<accession>A0A0M2P0J5</accession>
<dbReference type="InterPro" id="IPR001127">
    <property type="entry name" value="PTS_EIIA_1_perm"/>
</dbReference>
<dbReference type="PANTHER" id="PTHR45008">
    <property type="entry name" value="PTS SYSTEM GLUCOSE-SPECIFIC EIIA COMPONENT"/>
    <property type="match status" value="1"/>
</dbReference>
<organism evidence="14 15">
    <name type="scientific">Staphylococcus cohnii subsp. cohnii</name>
    <dbReference type="NCBI Taxonomy" id="74704"/>
    <lineage>
        <taxon>Bacteria</taxon>
        <taxon>Bacillati</taxon>
        <taxon>Bacillota</taxon>
        <taxon>Bacilli</taxon>
        <taxon>Bacillales</taxon>
        <taxon>Staphylococcaceae</taxon>
        <taxon>Staphylococcus</taxon>
        <taxon>Staphylococcus cohnii species complex</taxon>
    </lineage>
</organism>
<evidence type="ECO:0000313" key="15">
    <source>
        <dbReference type="Proteomes" id="UP000034455"/>
    </source>
</evidence>
<keyword evidence="5" id="KW-0598">Phosphotransferase system</keyword>
<comment type="caution">
    <text evidence="14">The sequence shown here is derived from an EMBL/GenBank/DDBJ whole genome shotgun (WGS) entry which is preliminary data.</text>
</comment>
<evidence type="ECO:0000256" key="10">
    <source>
        <dbReference type="ARBA" id="ARBA00042296"/>
    </source>
</evidence>
<evidence type="ECO:0000256" key="12">
    <source>
        <dbReference type="ARBA" id="ARBA00042873"/>
    </source>
</evidence>
<keyword evidence="2" id="KW-0813">Transport</keyword>
<dbReference type="EMBL" id="LAKJ01000013">
    <property type="protein sequence ID" value="KKI63740.1"/>
    <property type="molecule type" value="Genomic_DNA"/>
</dbReference>
<keyword evidence="6" id="KW-0418">Kinase</keyword>
<evidence type="ECO:0000259" key="13">
    <source>
        <dbReference type="PROSITE" id="PS51093"/>
    </source>
</evidence>
<dbReference type="AlphaFoldDB" id="A0A0M2P0J5"/>
<evidence type="ECO:0000313" key="14">
    <source>
        <dbReference type="EMBL" id="KKI63740.1"/>
    </source>
</evidence>
<evidence type="ECO:0000256" key="4">
    <source>
        <dbReference type="ARBA" id="ARBA00022679"/>
    </source>
</evidence>
<dbReference type="Gene3D" id="2.70.70.10">
    <property type="entry name" value="Glucose Permease (Domain IIA)"/>
    <property type="match status" value="1"/>
</dbReference>
<evidence type="ECO:0000256" key="9">
    <source>
        <dbReference type="ARBA" id="ARBA00039163"/>
    </source>
</evidence>